<dbReference type="AlphaFoldDB" id="A0A8T0H673"/>
<dbReference type="InterPro" id="IPR008757">
    <property type="entry name" value="Peptidase_M6-like_domain"/>
</dbReference>
<evidence type="ECO:0000256" key="1">
    <source>
        <dbReference type="SAM" id="MobiDB-lite"/>
    </source>
</evidence>
<evidence type="ECO:0000313" key="3">
    <source>
        <dbReference type="EMBL" id="KAG0565658.1"/>
    </source>
</evidence>
<dbReference type="Proteomes" id="UP000822688">
    <property type="component" value="Chromosome 7"/>
</dbReference>
<dbReference type="PANTHER" id="PTHR41775:SF1">
    <property type="entry name" value="PEPTIDASE M6-LIKE DOMAIN-CONTAINING PROTEIN"/>
    <property type="match status" value="1"/>
</dbReference>
<organism evidence="3 4">
    <name type="scientific">Ceratodon purpureus</name>
    <name type="common">Fire moss</name>
    <name type="synonym">Dicranum purpureum</name>
    <dbReference type="NCBI Taxonomy" id="3225"/>
    <lineage>
        <taxon>Eukaryota</taxon>
        <taxon>Viridiplantae</taxon>
        <taxon>Streptophyta</taxon>
        <taxon>Embryophyta</taxon>
        <taxon>Bryophyta</taxon>
        <taxon>Bryophytina</taxon>
        <taxon>Bryopsida</taxon>
        <taxon>Dicranidae</taxon>
        <taxon>Pseudoditrichales</taxon>
        <taxon>Ditrichaceae</taxon>
        <taxon>Ceratodon</taxon>
    </lineage>
</organism>
<evidence type="ECO:0000259" key="2">
    <source>
        <dbReference type="Pfam" id="PF05547"/>
    </source>
</evidence>
<accession>A0A8T0H673</accession>
<gene>
    <name evidence="3" type="ORF">KC19_7G005000</name>
</gene>
<name>A0A8T0H673_CERPU</name>
<proteinExistence type="predicted"/>
<keyword evidence="4" id="KW-1185">Reference proteome</keyword>
<sequence length="480" mass="52422">MAEAGVPANVLASYNERCLVAPSPEVRAQLLQRYHEIKASMAETPEHSFLRQVLRPVERRHVGFNDGVVRPPSTFGPGLSLAVQLKERAPLRGTVNVIVVMVDFSDKKFTSTQTKEHYSKLWFEDDTNSVKDYYRDVSNGAVTITGEVVGPYRMPKPISYYANGENGLSDRTPNAQVMALDAAKLADPKVSFKKYDNDGDGYVDAFVIVHAGAGAERTGKANDIWSHKWILDGGPYQADGTQIYSYLTVPGDCKLGVCAHELGHLAFGWPDLYDADYTSEGIGVWCLMAAGSYNGNEDNPSVPCAWCKVDQGWVEVVTPTETQKVSLPDVKDKQTVLKLWKDGAAQTEYFLVENRQKKGRDADLPAGGLLLWHIDETKEDNTSEKTAYKVALVQSDGQRDLEENADRGDSGDPFPGTKTVRLVNSTSNPSTKANNGAPTGVAITDISDPKDVMTFTVSVSDNSKVAQTSAPATKIHLSTH</sequence>
<evidence type="ECO:0000313" key="4">
    <source>
        <dbReference type="Proteomes" id="UP000822688"/>
    </source>
</evidence>
<comment type="caution">
    <text evidence="3">The sequence shown here is derived from an EMBL/GenBank/DDBJ whole genome shotgun (WGS) entry which is preliminary data.</text>
</comment>
<dbReference type="PANTHER" id="PTHR41775">
    <property type="entry name" value="SECRETED PROTEIN-RELATED"/>
    <property type="match status" value="1"/>
</dbReference>
<feature type="compositionally biased region" description="Basic and acidic residues" evidence="1">
    <location>
        <begin position="397"/>
        <end position="410"/>
    </location>
</feature>
<dbReference type="EMBL" id="CM026428">
    <property type="protein sequence ID" value="KAG0565658.1"/>
    <property type="molecule type" value="Genomic_DNA"/>
</dbReference>
<dbReference type="GO" id="GO:0008233">
    <property type="term" value="F:peptidase activity"/>
    <property type="evidence" value="ECO:0007669"/>
    <property type="project" value="InterPro"/>
</dbReference>
<dbReference type="GO" id="GO:0006508">
    <property type="term" value="P:proteolysis"/>
    <property type="evidence" value="ECO:0007669"/>
    <property type="project" value="InterPro"/>
</dbReference>
<protein>
    <recommendedName>
        <fullName evidence="2">Peptidase M6-like domain-containing protein</fullName>
    </recommendedName>
</protein>
<dbReference type="SUPFAM" id="SSF55486">
    <property type="entry name" value="Metalloproteases ('zincins'), catalytic domain"/>
    <property type="match status" value="1"/>
</dbReference>
<dbReference type="Pfam" id="PF05547">
    <property type="entry name" value="Peptidase_M6"/>
    <property type="match status" value="1"/>
</dbReference>
<dbReference type="NCBIfam" id="TIGR03296">
    <property type="entry name" value="M6dom_TIGR03296"/>
    <property type="match status" value="1"/>
</dbReference>
<reference evidence="3" key="1">
    <citation type="submission" date="2020-06" db="EMBL/GenBank/DDBJ databases">
        <title>WGS assembly of Ceratodon purpureus strain R40.</title>
        <authorList>
            <person name="Carey S.B."/>
            <person name="Jenkins J."/>
            <person name="Shu S."/>
            <person name="Lovell J.T."/>
            <person name="Sreedasyam A."/>
            <person name="Maumus F."/>
            <person name="Tiley G.P."/>
            <person name="Fernandez-Pozo N."/>
            <person name="Barry K."/>
            <person name="Chen C."/>
            <person name="Wang M."/>
            <person name="Lipzen A."/>
            <person name="Daum C."/>
            <person name="Saski C.A."/>
            <person name="Payton A.C."/>
            <person name="Mcbreen J.C."/>
            <person name="Conrad R.E."/>
            <person name="Kollar L.M."/>
            <person name="Olsson S."/>
            <person name="Huttunen S."/>
            <person name="Landis J.B."/>
            <person name="Wickett N.J."/>
            <person name="Johnson M.G."/>
            <person name="Rensing S.A."/>
            <person name="Grimwood J."/>
            <person name="Schmutz J."/>
            <person name="Mcdaniel S.F."/>
        </authorList>
    </citation>
    <scope>NUCLEOTIDE SEQUENCE</scope>
    <source>
        <strain evidence="3">R40</strain>
    </source>
</reference>
<dbReference type="OrthoDB" id="9986966at2759"/>
<feature type="domain" description="Peptidase M6-like" evidence="2">
    <location>
        <begin position="106"/>
        <end position="298"/>
    </location>
</feature>
<feature type="compositionally biased region" description="Polar residues" evidence="1">
    <location>
        <begin position="422"/>
        <end position="437"/>
    </location>
</feature>
<feature type="region of interest" description="Disordered" evidence="1">
    <location>
        <begin position="397"/>
        <end position="442"/>
    </location>
</feature>